<sequence>MQEDIQNAITALDLWVIAGYFAIIIGIGIWVARRTSSGEDLFLAGRSLGWAAIGFSLFASNISSSTLIGLTGSAYTTGIAVSAYEWLAGVPLLIMAFVFAPIFLKSRITTTPEYLDRRYSRRTRLYFSGLTIFFTIVVDCAGGLYAGGLVLNTFFPSLALWQSALAIGLFAGIYTATGGLKAVVYTDVLQAVVLIGGSAILAFVMFSDLDFSFANIRDSVDGENHLSMVLPLDDETLPWPGLFFGVSLLGFWYWVTNQYIVQRILGARSLPDAQWGAILGGMLKILPLFVMVFPGAMATALLPDIETADRVFPIMITTLLPAGLTGLVMAGLIAAIMSSVDSTLNSSSTLLIHDFVTRPEEETDPSTMKRYGTLATLGFMVLAIVWAPLIQFAGGLWDYLQQMFSVLVPPLVVLFVMGALSRRGTEQAGFYTLIFGHAVGAVLFCLGNPGVMGLVGMEPVYPVHFTINVAIMTVVCLIFYLAVSAVTESHEIDDAVIWQRGKALEDAAWDQAWYKDVRLHGAILVAMMLTILVVFW</sequence>
<dbReference type="PANTHER" id="PTHR11819:SF195">
    <property type="entry name" value="SODIUM_GLUCOSE COTRANSPORTER 4"/>
    <property type="match status" value="1"/>
</dbReference>
<evidence type="ECO:0000256" key="7">
    <source>
        <dbReference type="ARBA" id="ARBA00023201"/>
    </source>
</evidence>
<feature type="transmembrane region" description="Helical" evidence="9">
    <location>
        <begin position="12"/>
        <end position="31"/>
    </location>
</feature>
<feature type="transmembrane region" description="Helical" evidence="9">
    <location>
        <begin position="125"/>
        <end position="146"/>
    </location>
</feature>
<evidence type="ECO:0000256" key="8">
    <source>
        <dbReference type="RuleBase" id="RU362091"/>
    </source>
</evidence>
<evidence type="ECO:0000256" key="9">
    <source>
        <dbReference type="SAM" id="Phobius"/>
    </source>
</evidence>
<feature type="transmembrane region" description="Helical" evidence="9">
    <location>
        <begin position="83"/>
        <end position="104"/>
    </location>
</feature>
<comment type="caution">
    <text evidence="10">The sequence shown here is derived from an EMBL/GenBank/DDBJ whole genome shotgun (WGS) entry which is preliminary data.</text>
</comment>
<reference evidence="10 11" key="1">
    <citation type="submission" date="2018-06" db="EMBL/GenBank/DDBJ databases">
        <title>Genomic Encyclopedia of Archaeal and Bacterial Type Strains, Phase II (KMG-II): from individual species to whole genera.</title>
        <authorList>
            <person name="Goeker M."/>
        </authorList>
    </citation>
    <scope>NUCLEOTIDE SEQUENCE [LARGE SCALE GENOMIC DNA]</scope>
    <source>
        <strain evidence="10 11">DSM 22009</strain>
    </source>
</reference>
<organism evidence="10 11">
    <name type="scientific">Palleronia aestuarii</name>
    <dbReference type="NCBI Taxonomy" id="568105"/>
    <lineage>
        <taxon>Bacteria</taxon>
        <taxon>Pseudomonadati</taxon>
        <taxon>Pseudomonadota</taxon>
        <taxon>Alphaproteobacteria</taxon>
        <taxon>Rhodobacterales</taxon>
        <taxon>Roseobacteraceae</taxon>
        <taxon>Palleronia</taxon>
    </lineage>
</organism>
<dbReference type="PROSITE" id="PS50283">
    <property type="entry name" value="NA_SOLUT_SYMP_3"/>
    <property type="match status" value="1"/>
</dbReference>
<feature type="transmembrane region" description="Helical" evidence="9">
    <location>
        <begin position="158"/>
        <end position="176"/>
    </location>
</feature>
<feature type="transmembrane region" description="Helical" evidence="9">
    <location>
        <begin position="314"/>
        <end position="337"/>
    </location>
</feature>
<feature type="transmembrane region" description="Helical" evidence="9">
    <location>
        <begin position="276"/>
        <end position="302"/>
    </location>
</feature>
<dbReference type="Proteomes" id="UP000248916">
    <property type="component" value="Unassembled WGS sequence"/>
</dbReference>
<dbReference type="AlphaFoldDB" id="A0A2W7P8C7"/>
<comment type="subcellular location">
    <subcellularLocation>
        <location evidence="1">Membrane</location>
        <topology evidence="1">Multi-pass membrane protein</topology>
    </subcellularLocation>
</comment>
<dbReference type="InterPro" id="IPR018212">
    <property type="entry name" value="Na/solute_symporter_CS"/>
</dbReference>
<feature type="transmembrane region" description="Helical" evidence="9">
    <location>
        <begin position="188"/>
        <end position="206"/>
    </location>
</feature>
<evidence type="ECO:0000313" key="10">
    <source>
        <dbReference type="EMBL" id="PZX19652.1"/>
    </source>
</evidence>
<evidence type="ECO:0000256" key="1">
    <source>
        <dbReference type="ARBA" id="ARBA00004141"/>
    </source>
</evidence>
<dbReference type="PANTHER" id="PTHR11819">
    <property type="entry name" value="SOLUTE CARRIER FAMILY 5"/>
    <property type="match status" value="1"/>
</dbReference>
<feature type="transmembrane region" description="Helical" evidence="9">
    <location>
        <begin position="463"/>
        <end position="483"/>
    </location>
</feature>
<keyword evidence="3 9" id="KW-0812">Transmembrane</keyword>
<keyword evidence="7" id="KW-0739">Sodium transport</keyword>
<keyword evidence="6 9" id="KW-0472">Membrane</keyword>
<dbReference type="Gene3D" id="1.20.1730.10">
    <property type="entry name" value="Sodium/glucose cotransporter"/>
    <property type="match status" value="1"/>
</dbReference>
<keyword evidence="11" id="KW-1185">Reference proteome</keyword>
<dbReference type="GO" id="GO:0005886">
    <property type="term" value="C:plasma membrane"/>
    <property type="evidence" value="ECO:0007669"/>
    <property type="project" value="TreeGrafter"/>
</dbReference>
<feature type="transmembrane region" description="Helical" evidence="9">
    <location>
        <begin position="43"/>
        <end position="63"/>
    </location>
</feature>
<gene>
    <name evidence="10" type="ORF">LX81_00109</name>
</gene>
<comment type="similarity">
    <text evidence="2 8">Belongs to the sodium:solute symporter (SSF) (TC 2.A.21) family.</text>
</comment>
<dbReference type="GO" id="GO:0005412">
    <property type="term" value="F:D-glucose:sodium symporter activity"/>
    <property type="evidence" value="ECO:0007669"/>
    <property type="project" value="TreeGrafter"/>
</dbReference>
<dbReference type="InterPro" id="IPR038377">
    <property type="entry name" value="Na/Glc_symporter_sf"/>
</dbReference>
<dbReference type="OrthoDB" id="9814523at2"/>
<proteinExistence type="inferred from homology"/>
<dbReference type="RefSeq" id="WP_111535336.1">
    <property type="nucleotide sequence ID" value="NZ_QKZL01000001.1"/>
</dbReference>
<dbReference type="InterPro" id="IPR001734">
    <property type="entry name" value="Na/solute_symporter"/>
</dbReference>
<name>A0A2W7P8C7_9RHOB</name>
<protein>
    <submittedName>
        <fullName evidence="10">SSS family solute:Na+ symporter</fullName>
    </submittedName>
</protein>
<dbReference type="Pfam" id="PF00474">
    <property type="entry name" value="SSF"/>
    <property type="match status" value="1"/>
</dbReference>
<evidence type="ECO:0000256" key="6">
    <source>
        <dbReference type="ARBA" id="ARBA00023136"/>
    </source>
</evidence>
<keyword evidence="4" id="KW-0813">Transport</keyword>
<keyword evidence="4" id="KW-0769">Symport</keyword>
<feature type="transmembrane region" description="Helical" evidence="9">
    <location>
        <begin position="428"/>
        <end position="451"/>
    </location>
</feature>
<dbReference type="NCBIfam" id="TIGR00813">
    <property type="entry name" value="sss"/>
    <property type="match status" value="1"/>
</dbReference>
<keyword evidence="7" id="KW-0915">Sodium</keyword>
<evidence type="ECO:0000256" key="3">
    <source>
        <dbReference type="ARBA" id="ARBA00022692"/>
    </source>
</evidence>
<feature type="transmembrane region" description="Helical" evidence="9">
    <location>
        <begin position="517"/>
        <end position="535"/>
    </location>
</feature>
<evidence type="ECO:0000313" key="11">
    <source>
        <dbReference type="Proteomes" id="UP000248916"/>
    </source>
</evidence>
<feature type="transmembrane region" description="Helical" evidence="9">
    <location>
        <begin position="237"/>
        <end position="255"/>
    </location>
</feature>
<dbReference type="CDD" id="cd10329">
    <property type="entry name" value="SLC5sbd_SGLT1-like"/>
    <property type="match status" value="1"/>
</dbReference>
<keyword evidence="5 9" id="KW-1133">Transmembrane helix</keyword>
<evidence type="ECO:0000256" key="5">
    <source>
        <dbReference type="ARBA" id="ARBA00022989"/>
    </source>
</evidence>
<evidence type="ECO:0000256" key="2">
    <source>
        <dbReference type="ARBA" id="ARBA00006434"/>
    </source>
</evidence>
<feature type="transmembrane region" description="Helical" evidence="9">
    <location>
        <begin position="403"/>
        <end position="421"/>
    </location>
</feature>
<dbReference type="EMBL" id="QKZL01000001">
    <property type="protein sequence ID" value="PZX19652.1"/>
    <property type="molecule type" value="Genomic_DNA"/>
</dbReference>
<feature type="transmembrane region" description="Helical" evidence="9">
    <location>
        <begin position="374"/>
        <end position="397"/>
    </location>
</feature>
<keyword evidence="7" id="KW-0406">Ion transport</keyword>
<dbReference type="PROSITE" id="PS00456">
    <property type="entry name" value="NA_SOLUT_SYMP_1"/>
    <property type="match status" value="1"/>
</dbReference>
<accession>A0A2W7P8C7</accession>
<evidence type="ECO:0000256" key="4">
    <source>
        <dbReference type="ARBA" id="ARBA00022847"/>
    </source>
</evidence>